<comment type="caution">
    <text evidence="4">The sequence shown here is derived from an EMBL/GenBank/DDBJ whole genome shotgun (WGS) entry which is preliminary data.</text>
</comment>
<dbReference type="EMBL" id="VSWC01000040">
    <property type="protein sequence ID" value="KAA1106131.1"/>
    <property type="molecule type" value="Genomic_DNA"/>
</dbReference>
<evidence type="ECO:0000313" key="1">
    <source>
        <dbReference type="EMBL" id="KAA1106131.1"/>
    </source>
</evidence>
<accession>A0A5B0RRJ4</accession>
<dbReference type="Proteomes" id="UP000325313">
    <property type="component" value="Unassembled WGS sequence"/>
</dbReference>
<evidence type="ECO:0000313" key="3">
    <source>
        <dbReference type="EMBL" id="KAA1115082.1"/>
    </source>
</evidence>
<organism evidence="4 6">
    <name type="scientific">Puccinia graminis f. sp. tritici</name>
    <dbReference type="NCBI Taxonomy" id="56615"/>
    <lineage>
        <taxon>Eukaryota</taxon>
        <taxon>Fungi</taxon>
        <taxon>Dikarya</taxon>
        <taxon>Basidiomycota</taxon>
        <taxon>Pucciniomycotina</taxon>
        <taxon>Pucciniomycetes</taxon>
        <taxon>Pucciniales</taxon>
        <taxon>Pucciniaceae</taxon>
        <taxon>Puccinia</taxon>
    </lineage>
</organism>
<proteinExistence type="predicted"/>
<dbReference type="EMBL" id="VDEP01000305">
    <property type="protein sequence ID" value="KAA1109185.1"/>
    <property type="molecule type" value="Genomic_DNA"/>
</dbReference>
<evidence type="ECO:0000313" key="2">
    <source>
        <dbReference type="EMBL" id="KAA1109185.1"/>
    </source>
</evidence>
<dbReference type="EMBL" id="VDEP01000169">
    <property type="protein sequence ID" value="KAA1127254.1"/>
    <property type="molecule type" value="Genomic_DNA"/>
</dbReference>
<evidence type="ECO:0000313" key="4">
    <source>
        <dbReference type="EMBL" id="KAA1127254.1"/>
    </source>
</evidence>
<evidence type="ECO:0000313" key="6">
    <source>
        <dbReference type="Proteomes" id="UP000325313"/>
    </source>
</evidence>
<name>A0A5B0RRJ4_PUCGR</name>
<gene>
    <name evidence="1" type="ORF">PGT21_029482</name>
    <name evidence="3" type="ORF">PGT21_031003</name>
    <name evidence="2" type="ORF">PGTUg99_013060</name>
    <name evidence="4" type="ORF">PGTUg99_033140</name>
</gene>
<protein>
    <submittedName>
        <fullName evidence="4">Uncharacterized protein</fullName>
    </submittedName>
</protein>
<dbReference type="AlphaFoldDB" id="A0A5B0RRJ4"/>
<dbReference type="EMBL" id="VSWC01000014">
    <property type="protein sequence ID" value="KAA1115082.1"/>
    <property type="molecule type" value="Genomic_DNA"/>
</dbReference>
<keyword evidence="5" id="KW-1185">Reference proteome</keyword>
<dbReference type="Proteomes" id="UP000324748">
    <property type="component" value="Unassembled WGS sequence"/>
</dbReference>
<evidence type="ECO:0000313" key="5">
    <source>
        <dbReference type="Proteomes" id="UP000324748"/>
    </source>
</evidence>
<reference evidence="5 6" key="1">
    <citation type="submission" date="2019-05" db="EMBL/GenBank/DDBJ databases">
        <title>Emergence of the Ug99 lineage of the wheat stem rust pathogen through somatic hybridization.</title>
        <authorList>
            <person name="Li F."/>
            <person name="Upadhyaya N.M."/>
            <person name="Sperschneider J."/>
            <person name="Matny O."/>
            <person name="Nguyen-Phuc H."/>
            <person name="Mago R."/>
            <person name="Raley C."/>
            <person name="Miller M.E."/>
            <person name="Silverstein K.A.T."/>
            <person name="Henningsen E."/>
            <person name="Hirsch C.D."/>
            <person name="Visser B."/>
            <person name="Pretorius Z.A."/>
            <person name="Steffenson B.J."/>
            <person name="Schwessinger B."/>
            <person name="Dodds P.N."/>
            <person name="Figueroa M."/>
        </authorList>
    </citation>
    <scope>NUCLEOTIDE SEQUENCE [LARGE SCALE GENOMIC DNA]</scope>
    <source>
        <strain evidence="1">21-0</strain>
        <strain evidence="4 6">Ug99</strain>
    </source>
</reference>
<sequence>MRRKRADKTKKGSTPLAHFTVFSIGQTGKDLSEITTKSKTHDCTRPVKSYPRFIEVDKRV</sequence>